<comment type="similarity">
    <text evidence="1">Belongs to the glycosyl hydrolase 13 family.</text>
</comment>
<evidence type="ECO:0000313" key="4">
    <source>
        <dbReference type="Proteomes" id="UP000014174"/>
    </source>
</evidence>
<accession>R9GY08</accession>
<comment type="caution">
    <text evidence="3">The sequence shown here is derived from an EMBL/GenBank/DDBJ whole genome shotgun (WGS) entry which is preliminary data.</text>
</comment>
<evidence type="ECO:0000256" key="1">
    <source>
        <dbReference type="ARBA" id="ARBA00008061"/>
    </source>
</evidence>
<dbReference type="AlphaFoldDB" id="R9GY08"/>
<feature type="domain" description="Glycosyl hydrolase family 13 catalytic" evidence="2">
    <location>
        <begin position="411"/>
        <end position="773"/>
    </location>
</feature>
<sequence length="861" mass="95761">MKSIYLVLLLPLIISTGCRKKDMNDTEIPVVEASAGLITWSPSFPTGDDPLTITFDASRGNQGLKGISGNVYMHAGVITDKSTGASDWKYTKSSSFNVPDPASVLTPMGNGIYEITISPRAFFNVPAGEKIQKVAMVFRNADGTLVARNKDNSDIYLPITESGKLDVRFIDPEFEPLYTPAPAIQVQVVGQELNISAIASKAADLTLYLNGASIGTAANASSITANVKLTTVGSQIVRVVATSAGVTAETSFTFTLNGTVEVADLPANAKDGVTYINNGTSAIFNLYAPGKQFVYVIGELDDWKATPANFMKRTPDGTHWWVQLDNLDPDKEYTYQYWVDGTLKIADPYSEKVLDPSNDSSIPSTIYPSLKAYPTGKTSGIVSIMQGNQPTYNWKNASFVRPEPKNLLIYELHLRDFLGTHNYSTLKDTLNYLTRLGVSAIELMPIEEFEGNSSWGYNPSFYFAPDKYYGTKIALQQMIDECHTRGIAVIMDMVLNHSFGQSPMVQLYFDQATGKPTADNPWFNTDPMHPYNVGYDFNHESLATKYFVKNVVKFWMQQYKIDGFRFDLSKGFTQKNSGTTDAAVSTWGAYDASRIQIWKEYNTYMKSIDPNFYVILEHFAADTEEKELSDNGMMLWNNLNATFNEASMGYVANSDFSRAFYDKHGFTQSDKLVTYMESHDEERLMYKNLQYGNSAGTYNIKTLETALKRQALVAAFFFAVPGPKMIWQFGELGYDVSIDQNGRTGEKPILWDYSANANRKALYNIYSKLINLRKNNAVFATTDFQYNLIGSIKYIVLKSSTVNVVVTGNFDVVAKSMDVTFPASGTWYDYFTGATIDVSGTTYSTTLAPGEYHVYSSSPLK</sequence>
<evidence type="ECO:0000259" key="2">
    <source>
        <dbReference type="SMART" id="SM00642"/>
    </source>
</evidence>
<keyword evidence="4" id="KW-1185">Reference proteome</keyword>
<dbReference type="SMART" id="SM00642">
    <property type="entry name" value="Aamy"/>
    <property type="match status" value="1"/>
</dbReference>
<dbReference type="STRING" id="1150600.ADIARSV_0178"/>
<dbReference type="SUPFAM" id="SSF81296">
    <property type="entry name" value="E set domains"/>
    <property type="match status" value="1"/>
</dbReference>
<dbReference type="InterPro" id="IPR013783">
    <property type="entry name" value="Ig-like_fold"/>
</dbReference>
<dbReference type="PROSITE" id="PS51257">
    <property type="entry name" value="PROKAR_LIPOPROTEIN"/>
    <property type="match status" value="1"/>
</dbReference>
<name>R9GY08_9SPHI</name>
<protein>
    <recommendedName>
        <fullName evidence="2">Glycosyl hydrolase family 13 catalytic domain-containing protein</fullName>
    </recommendedName>
</protein>
<proteinExistence type="inferred from homology"/>
<dbReference type="Pfam" id="PF16328">
    <property type="entry name" value="DUF4961"/>
    <property type="match status" value="1"/>
</dbReference>
<dbReference type="InterPro" id="IPR014756">
    <property type="entry name" value="Ig_E-set"/>
</dbReference>
<dbReference type="Gene3D" id="2.60.40.10">
    <property type="entry name" value="Immunoglobulins"/>
    <property type="match status" value="1"/>
</dbReference>
<dbReference type="eggNOG" id="COG1523">
    <property type="taxonomic scope" value="Bacteria"/>
</dbReference>
<dbReference type="InterPro" id="IPR032522">
    <property type="entry name" value="DUF4961"/>
</dbReference>
<dbReference type="Proteomes" id="UP000014174">
    <property type="component" value="Unassembled WGS sequence"/>
</dbReference>
<dbReference type="PATRIC" id="fig|1150600.3.peg.173"/>
<dbReference type="GO" id="GO:0005975">
    <property type="term" value="P:carbohydrate metabolic process"/>
    <property type="evidence" value="ECO:0007669"/>
    <property type="project" value="InterPro"/>
</dbReference>
<evidence type="ECO:0000313" key="3">
    <source>
        <dbReference type="EMBL" id="EOR96626.1"/>
    </source>
</evidence>
<dbReference type="CDD" id="cd11350">
    <property type="entry name" value="AmyAc_4"/>
    <property type="match status" value="1"/>
</dbReference>
<organism evidence="3 4">
    <name type="scientific">Arcticibacter svalbardensis MN12-7</name>
    <dbReference type="NCBI Taxonomy" id="1150600"/>
    <lineage>
        <taxon>Bacteria</taxon>
        <taxon>Pseudomonadati</taxon>
        <taxon>Bacteroidota</taxon>
        <taxon>Sphingobacteriia</taxon>
        <taxon>Sphingobacteriales</taxon>
        <taxon>Sphingobacteriaceae</taxon>
        <taxon>Arcticibacter</taxon>
    </lineage>
</organism>
<dbReference type="SUPFAM" id="SSF51445">
    <property type="entry name" value="(Trans)glycosidases"/>
    <property type="match status" value="1"/>
</dbReference>
<gene>
    <name evidence="3" type="ORF">ADIARSV_0178</name>
</gene>
<dbReference type="InterPro" id="IPR017853">
    <property type="entry name" value="GH"/>
</dbReference>
<dbReference type="Gene3D" id="3.20.20.80">
    <property type="entry name" value="Glycosidases"/>
    <property type="match status" value="1"/>
</dbReference>
<dbReference type="EMBL" id="AQPN01000007">
    <property type="protein sequence ID" value="EOR96626.1"/>
    <property type="molecule type" value="Genomic_DNA"/>
</dbReference>
<reference evidence="3 4" key="1">
    <citation type="journal article" date="2013" name="Genome Announc.">
        <title>Draft Genome Sequence of Arcticibacter svalbardensis Strain MN12-7T, a Member of the Family Sphingobacteriaceae Isolated from an Arctic Soil Sample.</title>
        <authorList>
            <person name="Shivaji S."/>
            <person name="Ara S."/>
            <person name="Prasad S."/>
            <person name="Manasa B.P."/>
            <person name="Begum Z."/>
            <person name="Singh A."/>
            <person name="Kumar Pinnaka A."/>
        </authorList>
    </citation>
    <scope>NUCLEOTIDE SEQUENCE [LARGE SCALE GENOMIC DNA]</scope>
    <source>
        <strain evidence="3 4">MN12-7</strain>
    </source>
</reference>
<dbReference type="PANTHER" id="PTHR43002">
    <property type="entry name" value="GLYCOGEN DEBRANCHING ENZYME"/>
    <property type="match status" value="1"/>
</dbReference>
<dbReference type="Pfam" id="PF00128">
    <property type="entry name" value="Alpha-amylase"/>
    <property type="match status" value="2"/>
</dbReference>
<dbReference type="RefSeq" id="WP_016193432.1">
    <property type="nucleotide sequence ID" value="NZ_AQPN01000007.1"/>
</dbReference>
<dbReference type="OrthoDB" id="9761875at2"/>
<dbReference type="InterPro" id="IPR006047">
    <property type="entry name" value="GH13_cat_dom"/>
</dbReference>